<protein>
    <recommendedName>
        <fullName evidence="2">PPM-type phosphatase domain-containing protein</fullName>
    </recommendedName>
</protein>
<evidence type="ECO:0000313" key="3">
    <source>
        <dbReference type="EMBL" id="KPV52487.1"/>
    </source>
</evidence>
<proteinExistence type="predicted"/>
<keyword evidence="1" id="KW-0378">Hydrolase</keyword>
<dbReference type="InterPro" id="IPR036457">
    <property type="entry name" value="PPM-type-like_dom_sf"/>
</dbReference>
<reference evidence="3 4" key="1">
    <citation type="submission" date="2015-09" db="EMBL/GenBank/DDBJ databases">
        <title>Draft genome sequence of Kouleothrix aurantiaca JCM 19913.</title>
        <authorList>
            <person name="Hemp J."/>
        </authorList>
    </citation>
    <scope>NUCLEOTIDE SEQUENCE [LARGE SCALE GENOMIC DNA]</scope>
    <source>
        <strain evidence="3 4">COM-B</strain>
    </source>
</reference>
<gene>
    <name evidence="3" type="ORF">SE17_15230</name>
</gene>
<dbReference type="EMBL" id="LJCR01000529">
    <property type="protein sequence ID" value="KPV52487.1"/>
    <property type="molecule type" value="Genomic_DNA"/>
</dbReference>
<evidence type="ECO:0000256" key="1">
    <source>
        <dbReference type="ARBA" id="ARBA00022801"/>
    </source>
</evidence>
<dbReference type="PANTHER" id="PTHR43156:SF2">
    <property type="entry name" value="STAGE II SPORULATION PROTEIN E"/>
    <property type="match status" value="1"/>
</dbReference>
<dbReference type="Pfam" id="PF07228">
    <property type="entry name" value="SpoIIE"/>
    <property type="match status" value="1"/>
</dbReference>
<dbReference type="InterPro" id="IPR052016">
    <property type="entry name" value="Bact_Sigma-Reg"/>
</dbReference>
<dbReference type="GO" id="GO:0016791">
    <property type="term" value="F:phosphatase activity"/>
    <property type="evidence" value="ECO:0007669"/>
    <property type="project" value="TreeGrafter"/>
</dbReference>
<keyword evidence="4" id="KW-1185">Reference proteome</keyword>
<evidence type="ECO:0000259" key="2">
    <source>
        <dbReference type="Pfam" id="PF07228"/>
    </source>
</evidence>
<sequence length="83" mass="8861">LLLDVQTVGVPPGGVLLLDSDGVTEAHDPSYELYGPERLLAAMREGTGLSAQVLCDSLLQQLQRYHGTAAQADDITLLALRMV</sequence>
<feature type="non-terminal residue" evidence="3">
    <location>
        <position position="1"/>
    </location>
</feature>
<comment type="caution">
    <text evidence="3">The sequence shown here is derived from an EMBL/GenBank/DDBJ whole genome shotgun (WGS) entry which is preliminary data.</text>
</comment>
<feature type="domain" description="PPM-type phosphatase" evidence="2">
    <location>
        <begin position="4"/>
        <end position="82"/>
    </location>
</feature>
<accession>A0A0P9D398</accession>
<organism evidence="3 4">
    <name type="scientific">Kouleothrix aurantiaca</name>
    <dbReference type="NCBI Taxonomy" id="186479"/>
    <lineage>
        <taxon>Bacteria</taxon>
        <taxon>Bacillati</taxon>
        <taxon>Chloroflexota</taxon>
        <taxon>Chloroflexia</taxon>
        <taxon>Chloroflexales</taxon>
        <taxon>Roseiflexineae</taxon>
        <taxon>Roseiflexaceae</taxon>
        <taxon>Kouleothrix</taxon>
    </lineage>
</organism>
<dbReference type="Proteomes" id="UP000050509">
    <property type="component" value="Unassembled WGS sequence"/>
</dbReference>
<dbReference type="PANTHER" id="PTHR43156">
    <property type="entry name" value="STAGE II SPORULATION PROTEIN E-RELATED"/>
    <property type="match status" value="1"/>
</dbReference>
<dbReference type="InterPro" id="IPR001932">
    <property type="entry name" value="PPM-type_phosphatase-like_dom"/>
</dbReference>
<dbReference type="AlphaFoldDB" id="A0A0P9D398"/>
<dbReference type="Gene3D" id="3.60.40.10">
    <property type="entry name" value="PPM-type phosphatase domain"/>
    <property type="match status" value="1"/>
</dbReference>
<name>A0A0P9D398_9CHLR</name>
<dbReference type="SUPFAM" id="SSF81606">
    <property type="entry name" value="PP2C-like"/>
    <property type="match status" value="1"/>
</dbReference>
<evidence type="ECO:0000313" key="4">
    <source>
        <dbReference type="Proteomes" id="UP000050509"/>
    </source>
</evidence>